<accession>A0A941EKL4</accession>
<dbReference type="EMBL" id="JAGSOG010000013">
    <property type="protein sequence ID" value="MBR7832585.1"/>
    <property type="molecule type" value="Genomic_DNA"/>
</dbReference>
<dbReference type="Gene3D" id="3.40.50.720">
    <property type="entry name" value="NAD(P)-binding Rossmann-like Domain"/>
    <property type="match status" value="1"/>
</dbReference>
<dbReference type="Pfam" id="PF13460">
    <property type="entry name" value="NAD_binding_10"/>
    <property type="match status" value="1"/>
</dbReference>
<proteinExistence type="predicted"/>
<dbReference type="GO" id="GO:0005737">
    <property type="term" value="C:cytoplasm"/>
    <property type="evidence" value="ECO:0007669"/>
    <property type="project" value="TreeGrafter"/>
</dbReference>
<reference evidence="2" key="1">
    <citation type="submission" date="2021-04" db="EMBL/GenBank/DDBJ databases">
        <title>Genome based classification of Actinospica acidithermotolerans sp. nov., an actinobacterium isolated from an Indonesian hot spring.</title>
        <authorList>
            <person name="Kusuma A.B."/>
            <person name="Putra K.E."/>
            <person name="Nafisah S."/>
            <person name="Loh J."/>
            <person name="Nouioui I."/>
            <person name="Goodfellow M."/>
        </authorList>
    </citation>
    <scope>NUCLEOTIDE SEQUENCE</scope>
    <source>
        <strain evidence="2">CSCA 57</strain>
    </source>
</reference>
<comment type="caution">
    <text evidence="2">The sequence shown here is derived from an EMBL/GenBank/DDBJ whole genome shotgun (WGS) entry which is preliminary data.</text>
</comment>
<dbReference type="AlphaFoldDB" id="A0A941EKL4"/>
<evidence type="ECO:0000313" key="3">
    <source>
        <dbReference type="Proteomes" id="UP000675781"/>
    </source>
</evidence>
<dbReference type="InterPro" id="IPR036291">
    <property type="entry name" value="NAD(P)-bd_dom_sf"/>
</dbReference>
<feature type="domain" description="NAD(P)-binding" evidence="1">
    <location>
        <begin position="7"/>
        <end position="95"/>
    </location>
</feature>
<dbReference type="RefSeq" id="WP_212527112.1">
    <property type="nucleotide sequence ID" value="NZ_JAGSOG010000013.1"/>
</dbReference>
<dbReference type="InterPro" id="IPR051783">
    <property type="entry name" value="NAD(P)-dependent_oxidoreduct"/>
</dbReference>
<dbReference type="SUPFAM" id="SSF51735">
    <property type="entry name" value="NAD(P)-binding Rossmann-fold domains"/>
    <property type="match status" value="1"/>
</dbReference>
<dbReference type="Proteomes" id="UP000675781">
    <property type="component" value="Unassembled WGS sequence"/>
</dbReference>
<dbReference type="CDD" id="cd05262">
    <property type="entry name" value="SDR_a7"/>
    <property type="match status" value="1"/>
</dbReference>
<sequence>MRVFVTGASGHIASAVIPELLAHGHQVVGLARSDASAAKVAGYGAEVRRGDLDDLEGLTAAAREADGVIHLAFNHGLMITGQRQEAAEADLKAVKALAEGLTGTGKPLVSTSGVLILASTEIREQPGTEDDTLPGGFRIDSENFAAGLAERGVRSSVVRLAPMVHSDLDKHGFTSVLIGCARENGFAAYIGEGANRWPAAHTRDAATLYRLALEKAPAGSRLHGVTDTGIPFKTIAETIAAELGVEARSVTADEAPKYLSFLAAFAGLDAPVENAKTRAVLGWEPTHPLWIEDVRSGHYFA</sequence>
<evidence type="ECO:0000259" key="1">
    <source>
        <dbReference type="Pfam" id="PF13460"/>
    </source>
</evidence>
<dbReference type="InterPro" id="IPR016040">
    <property type="entry name" value="NAD(P)-bd_dom"/>
</dbReference>
<name>A0A941EKL4_9ACTN</name>
<evidence type="ECO:0000313" key="2">
    <source>
        <dbReference type="EMBL" id="MBR7832585.1"/>
    </source>
</evidence>
<protein>
    <submittedName>
        <fullName evidence="2">SDR family oxidoreductase</fullName>
    </submittedName>
</protein>
<dbReference type="PANTHER" id="PTHR48079:SF9">
    <property type="entry name" value="PUTATIVE-RELATED"/>
    <property type="match status" value="1"/>
</dbReference>
<gene>
    <name evidence="2" type="ORF">KDL01_04905</name>
</gene>
<dbReference type="GO" id="GO:0004029">
    <property type="term" value="F:aldehyde dehydrogenase (NAD+) activity"/>
    <property type="evidence" value="ECO:0007669"/>
    <property type="project" value="TreeGrafter"/>
</dbReference>
<keyword evidence="3" id="KW-1185">Reference proteome</keyword>
<organism evidence="2 3">
    <name type="scientific">Actinospica durhamensis</name>
    <dbReference type="NCBI Taxonomy" id="1508375"/>
    <lineage>
        <taxon>Bacteria</taxon>
        <taxon>Bacillati</taxon>
        <taxon>Actinomycetota</taxon>
        <taxon>Actinomycetes</taxon>
        <taxon>Catenulisporales</taxon>
        <taxon>Actinospicaceae</taxon>
        <taxon>Actinospica</taxon>
    </lineage>
</organism>
<dbReference type="PANTHER" id="PTHR48079">
    <property type="entry name" value="PROTEIN YEEZ"/>
    <property type="match status" value="1"/>
</dbReference>